<evidence type="ECO:0000256" key="5">
    <source>
        <dbReference type="ARBA" id="ARBA00022984"/>
    </source>
</evidence>
<protein>
    <submittedName>
        <fullName evidence="11">Murein L,D-transpeptidase YcbB/YkuD</fullName>
    </submittedName>
</protein>
<dbReference type="InterPro" id="IPR005490">
    <property type="entry name" value="LD_TPept_cat_dom"/>
</dbReference>
<evidence type="ECO:0000256" key="6">
    <source>
        <dbReference type="ARBA" id="ARBA00023316"/>
    </source>
</evidence>
<accession>A0A7X6BFP7</accession>
<keyword evidence="3" id="KW-0808">Transferase</keyword>
<keyword evidence="5 7" id="KW-0573">Peptidoglycan synthesis</keyword>
<comment type="similarity">
    <text evidence="2">Belongs to the YkuD family.</text>
</comment>
<keyword evidence="12" id="KW-1185">Reference proteome</keyword>
<dbReference type="PANTHER" id="PTHR41533">
    <property type="entry name" value="L,D-TRANSPEPTIDASE HI_1667-RELATED"/>
    <property type="match status" value="1"/>
</dbReference>
<feature type="region of interest" description="Disordered" evidence="8">
    <location>
        <begin position="51"/>
        <end position="70"/>
    </location>
</feature>
<dbReference type="UniPathway" id="UPA00219"/>
<dbReference type="Proteomes" id="UP000558192">
    <property type="component" value="Unassembled WGS sequence"/>
</dbReference>
<keyword evidence="6 7" id="KW-0961">Cell wall biogenesis/degradation</keyword>
<evidence type="ECO:0000256" key="2">
    <source>
        <dbReference type="ARBA" id="ARBA00005992"/>
    </source>
</evidence>
<comment type="caution">
    <text evidence="11">The sequence shown here is derived from an EMBL/GenBank/DDBJ whole genome shotgun (WGS) entry which is preliminary data.</text>
</comment>
<dbReference type="GO" id="GO:0016740">
    <property type="term" value="F:transferase activity"/>
    <property type="evidence" value="ECO:0007669"/>
    <property type="project" value="UniProtKB-KW"/>
</dbReference>
<dbReference type="EMBL" id="JAATJC010000001">
    <property type="protein sequence ID" value="NJC04685.1"/>
    <property type="molecule type" value="Genomic_DNA"/>
</dbReference>
<dbReference type="PANTHER" id="PTHR41533:SF2">
    <property type="entry name" value="BLR7131 PROTEIN"/>
    <property type="match status" value="1"/>
</dbReference>
<comment type="pathway">
    <text evidence="1 7">Cell wall biogenesis; peptidoglycan biosynthesis.</text>
</comment>
<evidence type="ECO:0000313" key="12">
    <source>
        <dbReference type="Proteomes" id="UP000558192"/>
    </source>
</evidence>
<evidence type="ECO:0000256" key="7">
    <source>
        <dbReference type="PROSITE-ProRule" id="PRU01373"/>
    </source>
</evidence>
<evidence type="ECO:0000256" key="4">
    <source>
        <dbReference type="ARBA" id="ARBA00022960"/>
    </source>
</evidence>
<dbReference type="Pfam" id="PF20142">
    <property type="entry name" value="Scaffold"/>
    <property type="match status" value="1"/>
</dbReference>
<evidence type="ECO:0000259" key="10">
    <source>
        <dbReference type="PROSITE" id="PS52029"/>
    </source>
</evidence>
<feature type="chain" id="PRO_5030887776" evidence="9">
    <location>
        <begin position="21"/>
        <end position="453"/>
    </location>
</feature>
<dbReference type="GO" id="GO:0071555">
    <property type="term" value="P:cell wall organization"/>
    <property type="evidence" value="ECO:0007669"/>
    <property type="project" value="UniProtKB-UniRule"/>
</dbReference>
<dbReference type="Gene3D" id="2.40.440.10">
    <property type="entry name" value="L,D-transpeptidase catalytic domain-like"/>
    <property type="match status" value="1"/>
</dbReference>
<feature type="signal peptide" evidence="9">
    <location>
        <begin position="1"/>
        <end position="20"/>
    </location>
</feature>
<dbReference type="InterPro" id="IPR045380">
    <property type="entry name" value="LD_TPept_scaffold_dom"/>
</dbReference>
<dbReference type="AlphaFoldDB" id="A0A7X6BFP7"/>
<name>A0A7X6BFP7_9SPHN</name>
<keyword evidence="9" id="KW-0732">Signal</keyword>
<reference evidence="11 12" key="1">
    <citation type="submission" date="2020-03" db="EMBL/GenBank/DDBJ databases">
        <title>Genomic Encyclopedia of Type Strains, Phase IV (KMG-IV): sequencing the most valuable type-strain genomes for metagenomic binning, comparative biology and taxonomic classification.</title>
        <authorList>
            <person name="Goeker M."/>
        </authorList>
    </citation>
    <scope>NUCLEOTIDE SEQUENCE [LARGE SCALE GENOMIC DNA]</scope>
    <source>
        <strain evidence="11 12">DSM 16846</strain>
    </source>
</reference>
<sequence>MRGRAAITVMLMVSAGSAWAQTRPAAPVTTTTTRPLGAAAQVQPAVDPLAPRAATPAPAVTPAPAGTTTTVAEPLAPLPVPEVPPAIWSAAPAAELLGFVRAIGSEGLDPRDYSPALLEAALKTGDPAQISAAANTVWPLVVRDLALGHVRGAARVQWFVRDPDLPEGRTRQLLDAALAGGSVTATLNGLLPNHPQYGSLKNALAKADAKDAGTVGAIRLNMDRWRWLPRDLGNRYIIVNVPGEHATLVENSVTRWKHRAIAGAPKTPTPQLSVMATGVHLNPWWEVPKSLSASVAGKAGYVAVKGKDGKVQRWRQPPGPSNALGKIKFTMANEHAIFLHDTNNRGLFDSQNRFFSHGCIRTENVLDLAAELLSDDGGDWDRAKIDAALDSKKTVMPSFVKPVPVYIVYFSVAALTDGSIVKYTDLYKRDAPVRAALNDRDGGAKPPVRSASR</sequence>
<evidence type="ECO:0000256" key="9">
    <source>
        <dbReference type="SAM" id="SignalP"/>
    </source>
</evidence>
<evidence type="ECO:0000313" key="11">
    <source>
        <dbReference type="EMBL" id="NJC04685.1"/>
    </source>
</evidence>
<feature type="domain" description="L,D-TPase catalytic" evidence="10">
    <location>
        <begin position="235"/>
        <end position="388"/>
    </location>
</feature>
<dbReference type="GO" id="GO:0009252">
    <property type="term" value="P:peptidoglycan biosynthetic process"/>
    <property type="evidence" value="ECO:0007669"/>
    <property type="project" value="UniProtKB-UniPathway"/>
</dbReference>
<dbReference type="InterPro" id="IPR052905">
    <property type="entry name" value="LD-transpeptidase_YkuD-like"/>
</dbReference>
<dbReference type="GO" id="GO:0004180">
    <property type="term" value="F:carboxypeptidase activity"/>
    <property type="evidence" value="ECO:0007669"/>
    <property type="project" value="UniProtKB-ARBA"/>
</dbReference>
<keyword evidence="4 7" id="KW-0133">Cell shape</keyword>
<dbReference type="SUPFAM" id="SSF141523">
    <property type="entry name" value="L,D-transpeptidase catalytic domain-like"/>
    <property type="match status" value="1"/>
</dbReference>
<dbReference type="CDD" id="cd16913">
    <property type="entry name" value="YkuD_like"/>
    <property type="match status" value="1"/>
</dbReference>
<evidence type="ECO:0000256" key="1">
    <source>
        <dbReference type="ARBA" id="ARBA00004752"/>
    </source>
</evidence>
<feature type="active site" description="Nucleophile" evidence="7">
    <location>
        <position position="359"/>
    </location>
</feature>
<gene>
    <name evidence="11" type="ORF">GGQ97_000478</name>
</gene>
<dbReference type="GO" id="GO:0008360">
    <property type="term" value="P:regulation of cell shape"/>
    <property type="evidence" value="ECO:0007669"/>
    <property type="project" value="UniProtKB-UniRule"/>
</dbReference>
<evidence type="ECO:0000256" key="3">
    <source>
        <dbReference type="ARBA" id="ARBA00022679"/>
    </source>
</evidence>
<dbReference type="PROSITE" id="PS52029">
    <property type="entry name" value="LD_TPASE"/>
    <property type="match status" value="1"/>
</dbReference>
<dbReference type="RefSeq" id="WP_168067468.1">
    <property type="nucleotide sequence ID" value="NZ_JAATJC010000001.1"/>
</dbReference>
<dbReference type="Pfam" id="PF03734">
    <property type="entry name" value="YkuD"/>
    <property type="match status" value="1"/>
</dbReference>
<evidence type="ECO:0000256" key="8">
    <source>
        <dbReference type="SAM" id="MobiDB-lite"/>
    </source>
</evidence>
<proteinExistence type="inferred from homology"/>
<organism evidence="11 12">
    <name type="scientific">Sphingomonas kaistensis</name>
    <dbReference type="NCBI Taxonomy" id="298708"/>
    <lineage>
        <taxon>Bacteria</taxon>
        <taxon>Pseudomonadati</taxon>
        <taxon>Pseudomonadota</taxon>
        <taxon>Alphaproteobacteria</taxon>
        <taxon>Sphingomonadales</taxon>
        <taxon>Sphingomonadaceae</taxon>
        <taxon>Sphingomonas</taxon>
    </lineage>
</organism>
<feature type="active site" description="Proton donor/acceptor" evidence="7">
    <location>
        <position position="340"/>
    </location>
</feature>
<dbReference type="InterPro" id="IPR038063">
    <property type="entry name" value="Transpep_catalytic_dom"/>
</dbReference>